<feature type="region of interest" description="Disordered" evidence="1">
    <location>
        <begin position="1"/>
        <end position="72"/>
    </location>
</feature>
<proteinExistence type="predicted"/>
<feature type="region of interest" description="Disordered" evidence="1">
    <location>
        <begin position="118"/>
        <end position="163"/>
    </location>
</feature>
<sequence length="163" mass="16980">MPMYHRMLRAKTIDTSGAGTSGTSGRPVVTKSGQSAGGTARKSIAEAGAAPSKKYSVPASPSKSCKPPVQAGTKKKYSVGAAMMTQTFVPPLDPPSISPMSSIKKQKWSFAFKKRWFSSSTSGPPCSSTSKTTAKPSGLAKSIDLRRQSEGCGYASATTPHGF</sequence>
<evidence type="ECO:0000256" key="1">
    <source>
        <dbReference type="SAM" id="MobiDB-lite"/>
    </source>
</evidence>
<dbReference type="WBParaSite" id="jg10389">
    <property type="protein sequence ID" value="jg10389"/>
    <property type="gene ID" value="jg10389"/>
</dbReference>
<reference evidence="3" key="1">
    <citation type="submission" date="2022-11" db="UniProtKB">
        <authorList>
            <consortium name="WormBaseParasite"/>
        </authorList>
    </citation>
    <scope>IDENTIFICATION</scope>
</reference>
<dbReference type="AlphaFoldDB" id="A0A915CLZ1"/>
<organism evidence="2 3">
    <name type="scientific">Ditylenchus dipsaci</name>
    <dbReference type="NCBI Taxonomy" id="166011"/>
    <lineage>
        <taxon>Eukaryota</taxon>
        <taxon>Metazoa</taxon>
        <taxon>Ecdysozoa</taxon>
        <taxon>Nematoda</taxon>
        <taxon>Chromadorea</taxon>
        <taxon>Rhabditida</taxon>
        <taxon>Tylenchina</taxon>
        <taxon>Tylenchomorpha</taxon>
        <taxon>Sphaerularioidea</taxon>
        <taxon>Anguinidae</taxon>
        <taxon>Anguininae</taxon>
        <taxon>Ditylenchus</taxon>
    </lineage>
</organism>
<feature type="compositionally biased region" description="Low complexity" evidence="1">
    <location>
        <begin position="118"/>
        <end position="133"/>
    </location>
</feature>
<dbReference type="Proteomes" id="UP000887574">
    <property type="component" value="Unplaced"/>
</dbReference>
<name>A0A915CLZ1_9BILA</name>
<evidence type="ECO:0000313" key="2">
    <source>
        <dbReference type="Proteomes" id="UP000887574"/>
    </source>
</evidence>
<accession>A0A915CLZ1</accession>
<evidence type="ECO:0000313" key="3">
    <source>
        <dbReference type="WBParaSite" id="jg10389"/>
    </source>
</evidence>
<keyword evidence="2" id="KW-1185">Reference proteome</keyword>
<feature type="compositionally biased region" description="Low complexity" evidence="1">
    <location>
        <begin position="15"/>
        <end position="25"/>
    </location>
</feature>
<protein>
    <submittedName>
        <fullName evidence="3">Uncharacterized protein</fullName>
    </submittedName>
</protein>